<dbReference type="OrthoDB" id="2684025at2759"/>
<feature type="region of interest" description="Disordered" evidence="1">
    <location>
        <begin position="52"/>
        <end position="140"/>
    </location>
</feature>
<organism evidence="2 3">
    <name type="scientific">Suillus plorans</name>
    <dbReference type="NCBI Taxonomy" id="116603"/>
    <lineage>
        <taxon>Eukaryota</taxon>
        <taxon>Fungi</taxon>
        <taxon>Dikarya</taxon>
        <taxon>Basidiomycota</taxon>
        <taxon>Agaricomycotina</taxon>
        <taxon>Agaricomycetes</taxon>
        <taxon>Agaricomycetidae</taxon>
        <taxon>Boletales</taxon>
        <taxon>Suillineae</taxon>
        <taxon>Suillaceae</taxon>
        <taxon>Suillus</taxon>
    </lineage>
</organism>
<gene>
    <name evidence="2" type="ORF">HD556DRAFT_1451502</name>
</gene>
<evidence type="ECO:0000256" key="1">
    <source>
        <dbReference type="SAM" id="MobiDB-lite"/>
    </source>
</evidence>
<name>A0A9P7A8Z7_9AGAM</name>
<dbReference type="Proteomes" id="UP000719766">
    <property type="component" value="Unassembled WGS sequence"/>
</dbReference>
<evidence type="ECO:0000313" key="3">
    <source>
        <dbReference type="Proteomes" id="UP000719766"/>
    </source>
</evidence>
<dbReference type="GeneID" id="64601730"/>
<comment type="caution">
    <text evidence="2">The sequence shown here is derived from an EMBL/GenBank/DDBJ whole genome shotgun (WGS) entry which is preliminary data.</text>
</comment>
<proteinExistence type="predicted"/>
<keyword evidence="3" id="KW-1185">Reference proteome</keyword>
<protein>
    <submittedName>
        <fullName evidence="2">Uncharacterized protein</fullName>
    </submittedName>
</protein>
<dbReference type="RefSeq" id="XP_041152184.1">
    <property type="nucleotide sequence ID" value="XM_041307966.1"/>
</dbReference>
<accession>A0A9P7A8Z7</accession>
<dbReference type="EMBL" id="JABBWE010000132">
    <property type="protein sequence ID" value="KAG1784699.1"/>
    <property type="molecule type" value="Genomic_DNA"/>
</dbReference>
<reference evidence="2" key="1">
    <citation type="journal article" date="2020" name="New Phytol.">
        <title>Comparative genomics reveals dynamic genome evolution in host specialist ectomycorrhizal fungi.</title>
        <authorList>
            <person name="Lofgren L.A."/>
            <person name="Nguyen N.H."/>
            <person name="Vilgalys R."/>
            <person name="Ruytinx J."/>
            <person name="Liao H.L."/>
            <person name="Branco S."/>
            <person name="Kuo A."/>
            <person name="LaButti K."/>
            <person name="Lipzen A."/>
            <person name="Andreopoulos W."/>
            <person name="Pangilinan J."/>
            <person name="Riley R."/>
            <person name="Hundley H."/>
            <person name="Na H."/>
            <person name="Barry K."/>
            <person name="Grigoriev I.V."/>
            <person name="Stajich J.E."/>
            <person name="Kennedy P.G."/>
        </authorList>
    </citation>
    <scope>NUCLEOTIDE SEQUENCE</scope>
    <source>
        <strain evidence="2">S12</strain>
    </source>
</reference>
<sequence>MTSTVHTDSEDEPIVHSRPIRRIKPTAALLQHSEKAALPSQTKAINEFRAAEAAKRALEVSAQPKPVPPPPTAISSSNVPPPPSPIPSSNKRLHPDDAFVDIEDESVDEDHDSVHENARTNPKPRRKKQKAPEKSPELVDGDGVLIDIDVSIANPGLSREGKTADIDAFFGATFCIPPSRGLVRLKPRLWAGLGSRPRLEIWQA</sequence>
<feature type="compositionally biased region" description="Acidic residues" evidence="1">
    <location>
        <begin position="98"/>
        <end position="111"/>
    </location>
</feature>
<dbReference type="AlphaFoldDB" id="A0A9P7A8Z7"/>
<evidence type="ECO:0000313" key="2">
    <source>
        <dbReference type="EMBL" id="KAG1784699.1"/>
    </source>
</evidence>